<name>A0A8C2Z643_CYCLU</name>
<dbReference type="PROSITE" id="PS51216">
    <property type="entry name" value="NEBULIN"/>
    <property type="match status" value="4"/>
</dbReference>
<dbReference type="GeneTree" id="ENSGT00940000156390"/>
<dbReference type="GO" id="GO:0030018">
    <property type="term" value="C:Z disc"/>
    <property type="evidence" value="ECO:0007669"/>
    <property type="project" value="InterPro"/>
</dbReference>
<dbReference type="PANTHER" id="PTHR11039">
    <property type="entry name" value="NEBULIN"/>
    <property type="match status" value="1"/>
</dbReference>
<dbReference type="InterPro" id="IPR000900">
    <property type="entry name" value="Nebulin_repeat"/>
</dbReference>
<dbReference type="InterPro" id="IPR055297">
    <property type="entry name" value="NEBU/NEBL"/>
</dbReference>
<keyword evidence="5" id="KW-1185">Reference proteome</keyword>
<organism evidence="4 5">
    <name type="scientific">Cyclopterus lumpus</name>
    <name type="common">Lumpsucker</name>
    <dbReference type="NCBI Taxonomy" id="8103"/>
    <lineage>
        <taxon>Eukaryota</taxon>
        <taxon>Metazoa</taxon>
        <taxon>Chordata</taxon>
        <taxon>Craniata</taxon>
        <taxon>Vertebrata</taxon>
        <taxon>Euteleostomi</taxon>
        <taxon>Actinopterygii</taxon>
        <taxon>Neopterygii</taxon>
        <taxon>Teleostei</taxon>
        <taxon>Neoteleostei</taxon>
        <taxon>Acanthomorphata</taxon>
        <taxon>Eupercaria</taxon>
        <taxon>Perciformes</taxon>
        <taxon>Cottioidei</taxon>
        <taxon>Cottales</taxon>
        <taxon>Cyclopteridae</taxon>
        <taxon>Cyclopterus</taxon>
    </lineage>
</organism>
<reference evidence="4" key="1">
    <citation type="submission" date="2025-08" db="UniProtKB">
        <authorList>
            <consortium name="Ensembl"/>
        </authorList>
    </citation>
    <scope>IDENTIFICATION</scope>
</reference>
<evidence type="ECO:0000313" key="4">
    <source>
        <dbReference type="Ensembl" id="ENSCLMP00005022585.1"/>
    </source>
</evidence>
<dbReference type="AlphaFoldDB" id="A0A8C2Z643"/>
<sequence length="340" mass="39420">VISKQLCVISKELYVISKELYVISKDKYKEASKKELVNSLYSLLPETKDTQHAREQTQLHSEKSYKEQYNREKGKSSFSSMRRLPEVDRAMEVAKNQSDVSYRKGKEELHRYNSAADRPDIVNAANAAKLASNVRVCVCHALRQWQFSLFYRLQVKYKESFDRDLKGQRPHYNPLDCLSFKHTQAAAALASQVEYKKKHKETKAQYHTALDSVEQLLHKENALLHSQVKYREEYKRSKGRSQMEFGDTQMYKVSKEAQRMQSEVKLDYEEQVKGKSLMDVDQTPGYLTACHASSLLSEKKYKDEAERLKGRSLASETPEMERVKANQKHISSVSLFLVLN</sequence>
<feature type="region of interest" description="Disordered" evidence="3">
    <location>
        <begin position="51"/>
        <end position="78"/>
    </location>
</feature>
<proteinExistence type="predicted"/>
<reference evidence="4" key="2">
    <citation type="submission" date="2025-09" db="UniProtKB">
        <authorList>
            <consortium name="Ensembl"/>
        </authorList>
    </citation>
    <scope>IDENTIFICATION</scope>
</reference>
<evidence type="ECO:0008006" key="6">
    <source>
        <dbReference type="Google" id="ProtNLM"/>
    </source>
</evidence>
<dbReference type="PANTHER" id="PTHR11039:SF48">
    <property type="entry name" value="NEBULETTE"/>
    <property type="match status" value="1"/>
</dbReference>
<dbReference type="GO" id="GO:0051015">
    <property type="term" value="F:actin filament binding"/>
    <property type="evidence" value="ECO:0007669"/>
    <property type="project" value="InterPro"/>
</dbReference>
<protein>
    <recommendedName>
        <fullName evidence="6">Nebulette</fullName>
    </recommendedName>
</protein>
<keyword evidence="2" id="KW-0009">Actin-binding</keyword>
<evidence type="ECO:0000256" key="2">
    <source>
        <dbReference type="ARBA" id="ARBA00023203"/>
    </source>
</evidence>
<dbReference type="Ensembl" id="ENSCLMT00005023665.1">
    <property type="protein sequence ID" value="ENSCLMP00005022585.1"/>
    <property type="gene ID" value="ENSCLMG00005011174.1"/>
</dbReference>
<dbReference type="Proteomes" id="UP000694565">
    <property type="component" value="Unplaced"/>
</dbReference>
<evidence type="ECO:0000256" key="3">
    <source>
        <dbReference type="SAM" id="MobiDB-lite"/>
    </source>
</evidence>
<keyword evidence="1" id="KW-0677">Repeat</keyword>
<feature type="compositionally biased region" description="Basic and acidic residues" evidence="3">
    <location>
        <begin position="51"/>
        <end position="75"/>
    </location>
</feature>
<evidence type="ECO:0000256" key="1">
    <source>
        <dbReference type="ARBA" id="ARBA00022737"/>
    </source>
</evidence>
<accession>A0A8C2Z643</accession>
<evidence type="ECO:0000313" key="5">
    <source>
        <dbReference type="Proteomes" id="UP000694565"/>
    </source>
</evidence>
<dbReference type="SMART" id="SM00227">
    <property type="entry name" value="NEBU"/>
    <property type="match status" value="6"/>
</dbReference>
<dbReference type="GO" id="GO:0071691">
    <property type="term" value="P:cardiac muscle thin filament assembly"/>
    <property type="evidence" value="ECO:0007669"/>
    <property type="project" value="TreeGrafter"/>
</dbReference>
<dbReference type="Pfam" id="PF00880">
    <property type="entry name" value="Nebulin"/>
    <property type="match status" value="1"/>
</dbReference>